<evidence type="ECO:0000256" key="7">
    <source>
        <dbReference type="ARBA" id="ARBA00023065"/>
    </source>
</evidence>
<sequence length="313" mass="33160">MASHHHGHGHGHGHGHHHVDLEAGDRRVAGAIAVNLALTLAQIVGGLVSGSLALIADALHNLSDAMSLIIAFAARKIARRPADAEMTFGYGRAEVVAALVNYTTLILIGLYLGYEAIARLFAPEPVAGWIMIWIAGLALVVDLVTAALTYSMSKDSVNIRAAFLHNLADALGSVAVIVAGVAVLVFGWAWVDPVVTLGIAGYILWMSLAQIGGVIRILMLGAPPDLDTRAVLGHLREVEGVASVHHVHLWQMQENEPALDAHVAVHEGRWSEADAIKSRIKRSLSERFGIGHVTLEMECAAHACQGAEAIGHG</sequence>
<feature type="transmembrane region" description="Helical" evidence="9">
    <location>
        <begin position="126"/>
        <end position="150"/>
    </location>
</feature>
<reference evidence="12 13" key="1">
    <citation type="submission" date="2020-08" db="EMBL/GenBank/DDBJ databases">
        <title>Genomic Encyclopedia of Type Strains, Phase III (KMG-III): the genomes of soil and plant-associated and newly described type strains.</title>
        <authorList>
            <person name="Whitman W."/>
        </authorList>
    </citation>
    <scope>NUCLEOTIDE SEQUENCE [LARGE SCALE GENOMIC DNA]</scope>
    <source>
        <strain evidence="12 13">CECT 8572</strain>
    </source>
</reference>
<feature type="transmembrane region" description="Helical" evidence="9">
    <location>
        <begin position="197"/>
        <end position="219"/>
    </location>
</feature>
<keyword evidence="8 9" id="KW-0472">Membrane</keyword>
<keyword evidence="7" id="KW-0406">Ion transport</keyword>
<dbReference type="InterPro" id="IPR002524">
    <property type="entry name" value="Cation_efflux"/>
</dbReference>
<protein>
    <submittedName>
        <fullName evidence="12">Cobalt-zinc-cadmium efflux system protein</fullName>
    </submittedName>
</protein>
<dbReference type="InterPro" id="IPR027469">
    <property type="entry name" value="Cation_efflux_TMD_sf"/>
</dbReference>
<feature type="domain" description="Cation efflux protein cytoplasmic" evidence="11">
    <location>
        <begin position="223"/>
        <end position="298"/>
    </location>
</feature>
<accession>A0ABR6HLX9</accession>
<evidence type="ECO:0000256" key="3">
    <source>
        <dbReference type="ARBA" id="ARBA00022448"/>
    </source>
</evidence>
<keyword evidence="5" id="KW-0862">Zinc</keyword>
<keyword evidence="13" id="KW-1185">Reference proteome</keyword>
<dbReference type="Proteomes" id="UP000576152">
    <property type="component" value="Unassembled WGS sequence"/>
</dbReference>
<dbReference type="Gene3D" id="3.30.70.1350">
    <property type="entry name" value="Cation efflux protein, cytoplasmic domain"/>
    <property type="match status" value="1"/>
</dbReference>
<dbReference type="Pfam" id="PF16916">
    <property type="entry name" value="ZT_dimer"/>
    <property type="match status" value="1"/>
</dbReference>
<dbReference type="Gene3D" id="1.20.1510.10">
    <property type="entry name" value="Cation efflux protein transmembrane domain"/>
    <property type="match status" value="1"/>
</dbReference>
<evidence type="ECO:0000313" key="13">
    <source>
        <dbReference type="Proteomes" id="UP000576152"/>
    </source>
</evidence>
<dbReference type="NCBIfam" id="TIGR01297">
    <property type="entry name" value="CDF"/>
    <property type="match status" value="1"/>
</dbReference>
<keyword evidence="6 9" id="KW-1133">Transmembrane helix</keyword>
<evidence type="ECO:0000256" key="4">
    <source>
        <dbReference type="ARBA" id="ARBA00022692"/>
    </source>
</evidence>
<dbReference type="SUPFAM" id="SSF160240">
    <property type="entry name" value="Cation efflux protein cytoplasmic domain-like"/>
    <property type="match status" value="1"/>
</dbReference>
<organism evidence="12 13">
    <name type="scientific">Limimaricola variabilis</name>
    <dbReference type="NCBI Taxonomy" id="1492771"/>
    <lineage>
        <taxon>Bacteria</taxon>
        <taxon>Pseudomonadati</taxon>
        <taxon>Pseudomonadota</taxon>
        <taxon>Alphaproteobacteria</taxon>
        <taxon>Rhodobacterales</taxon>
        <taxon>Paracoccaceae</taxon>
        <taxon>Limimaricola</taxon>
    </lineage>
</organism>
<comment type="caution">
    <text evidence="12">The sequence shown here is derived from an EMBL/GenBank/DDBJ whole genome shotgun (WGS) entry which is preliminary data.</text>
</comment>
<dbReference type="PANTHER" id="PTHR11562:SF17">
    <property type="entry name" value="RE54080P-RELATED"/>
    <property type="match status" value="1"/>
</dbReference>
<dbReference type="InterPro" id="IPR050681">
    <property type="entry name" value="CDF/SLC30A"/>
</dbReference>
<evidence type="ECO:0000256" key="1">
    <source>
        <dbReference type="ARBA" id="ARBA00004141"/>
    </source>
</evidence>
<dbReference type="InterPro" id="IPR027470">
    <property type="entry name" value="Cation_efflux_CTD"/>
</dbReference>
<evidence type="ECO:0000256" key="2">
    <source>
        <dbReference type="ARBA" id="ARBA00008873"/>
    </source>
</evidence>
<dbReference type="EMBL" id="JACIBX010000002">
    <property type="protein sequence ID" value="MBB3711507.1"/>
    <property type="molecule type" value="Genomic_DNA"/>
</dbReference>
<evidence type="ECO:0000256" key="6">
    <source>
        <dbReference type="ARBA" id="ARBA00022989"/>
    </source>
</evidence>
<keyword evidence="5" id="KW-0864">Zinc transport</keyword>
<comment type="subcellular location">
    <subcellularLocation>
        <location evidence="1">Membrane</location>
        <topology evidence="1">Multi-pass membrane protein</topology>
    </subcellularLocation>
</comment>
<dbReference type="SUPFAM" id="SSF161111">
    <property type="entry name" value="Cation efflux protein transmembrane domain-like"/>
    <property type="match status" value="1"/>
</dbReference>
<feature type="transmembrane region" description="Helical" evidence="9">
    <location>
        <begin position="95"/>
        <end position="114"/>
    </location>
</feature>
<dbReference type="Pfam" id="PF01545">
    <property type="entry name" value="Cation_efflux"/>
    <property type="match status" value="1"/>
</dbReference>
<comment type="similarity">
    <text evidence="2">Belongs to the cation diffusion facilitator (CDF) transporter (TC 2.A.4) family. SLC30A subfamily.</text>
</comment>
<name>A0ABR6HLX9_9RHOB</name>
<evidence type="ECO:0000256" key="8">
    <source>
        <dbReference type="ARBA" id="ARBA00023136"/>
    </source>
</evidence>
<evidence type="ECO:0000256" key="9">
    <source>
        <dbReference type="SAM" id="Phobius"/>
    </source>
</evidence>
<dbReference type="RefSeq" id="WP_183470546.1">
    <property type="nucleotide sequence ID" value="NZ_JACIBX010000002.1"/>
</dbReference>
<feature type="transmembrane region" description="Helical" evidence="9">
    <location>
        <begin position="170"/>
        <end position="191"/>
    </location>
</feature>
<gene>
    <name evidence="12" type="ORF">FHS00_001069</name>
</gene>
<dbReference type="PANTHER" id="PTHR11562">
    <property type="entry name" value="CATION EFFLUX PROTEIN/ ZINC TRANSPORTER"/>
    <property type="match status" value="1"/>
</dbReference>
<feature type="domain" description="Cation efflux protein transmembrane" evidence="10">
    <location>
        <begin position="31"/>
        <end position="218"/>
    </location>
</feature>
<evidence type="ECO:0000259" key="11">
    <source>
        <dbReference type="Pfam" id="PF16916"/>
    </source>
</evidence>
<dbReference type="InterPro" id="IPR036837">
    <property type="entry name" value="Cation_efflux_CTD_sf"/>
</dbReference>
<feature type="transmembrane region" description="Helical" evidence="9">
    <location>
        <begin position="28"/>
        <end position="48"/>
    </location>
</feature>
<dbReference type="InterPro" id="IPR058533">
    <property type="entry name" value="Cation_efflux_TM"/>
</dbReference>
<keyword evidence="3" id="KW-0813">Transport</keyword>
<evidence type="ECO:0000259" key="10">
    <source>
        <dbReference type="Pfam" id="PF01545"/>
    </source>
</evidence>
<keyword evidence="4 9" id="KW-0812">Transmembrane</keyword>
<evidence type="ECO:0000256" key="5">
    <source>
        <dbReference type="ARBA" id="ARBA00022906"/>
    </source>
</evidence>
<evidence type="ECO:0000313" key="12">
    <source>
        <dbReference type="EMBL" id="MBB3711507.1"/>
    </source>
</evidence>
<proteinExistence type="inferred from homology"/>